<dbReference type="Pfam" id="PF09425">
    <property type="entry name" value="Jas_motif"/>
    <property type="match status" value="1"/>
</dbReference>
<reference evidence="4" key="1">
    <citation type="submission" date="2020-08" db="EMBL/GenBank/DDBJ databases">
        <title>Plant Genome Project.</title>
        <authorList>
            <person name="Zhang R.-G."/>
        </authorList>
    </citation>
    <scope>NUCLEOTIDE SEQUENCE</scope>
    <source>
        <strain evidence="4">WSP0</strain>
        <tissue evidence="4">Leaf</tissue>
    </source>
</reference>
<keyword evidence="2" id="KW-0539">Nucleus</keyword>
<dbReference type="AlphaFoldDB" id="A0AAV6ITH4"/>
<comment type="domain">
    <text evidence="2">The jas domain is required for interaction with COI1.</text>
</comment>
<proteinExistence type="inferred from homology"/>
<evidence type="ECO:0000259" key="3">
    <source>
        <dbReference type="PROSITE" id="PS51320"/>
    </source>
</evidence>
<comment type="subcellular location">
    <subcellularLocation>
        <location evidence="2">Nucleus</location>
    </subcellularLocation>
</comment>
<evidence type="ECO:0000313" key="5">
    <source>
        <dbReference type="Proteomes" id="UP000823749"/>
    </source>
</evidence>
<comment type="similarity">
    <text evidence="1 2">Belongs to the TIFY/JAZ family.</text>
</comment>
<dbReference type="SMART" id="SM00979">
    <property type="entry name" value="TIFY"/>
    <property type="match status" value="1"/>
</dbReference>
<evidence type="ECO:0000256" key="2">
    <source>
        <dbReference type="RuleBase" id="RU369065"/>
    </source>
</evidence>
<accession>A0AAV6ITH4</accession>
<dbReference type="PROSITE" id="PS51320">
    <property type="entry name" value="TIFY"/>
    <property type="match status" value="1"/>
</dbReference>
<dbReference type="GO" id="GO:2000022">
    <property type="term" value="P:regulation of jasmonic acid mediated signaling pathway"/>
    <property type="evidence" value="ECO:0007669"/>
    <property type="project" value="UniProtKB-UniRule"/>
</dbReference>
<dbReference type="GO" id="GO:0005634">
    <property type="term" value="C:nucleus"/>
    <property type="evidence" value="ECO:0007669"/>
    <property type="project" value="UniProtKB-SubCell"/>
</dbReference>
<comment type="caution">
    <text evidence="4">The sequence shown here is derived from an EMBL/GenBank/DDBJ whole genome shotgun (WGS) entry which is preliminary data.</text>
</comment>
<keyword evidence="5" id="KW-1185">Reference proteome</keyword>
<dbReference type="InterPro" id="IPR018467">
    <property type="entry name" value="CCT_CS"/>
</dbReference>
<name>A0AAV6ITH4_9ERIC</name>
<dbReference type="PANTHER" id="PTHR33077:SF90">
    <property type="entry name" value="PROTEIN TIFY 7"/>
    <property type="match status" value="1"/>
</dbReference>
<dbReference type="GO" id="GO:0009611">
    <property type="term" value="P:response to wounding"/>
    <property type="evidence" value="ECO:0007669"/>
    <property type="project" value="UniProtKB-UniRule"/>
</dbReference>
<dbReference type="InterPro" id="IPR040390">
    <property type="entry name" value="TIFY/JAZ"/>
</dbReference>
<sequence length="468" mass="49831">MERDFMGLNFRDSVVVVKEEAVEGCKDSGVQWPLSSKVSAFPHFMSFKVGQEEKAPKATSDPVASPGYMTISTPDAFDATHKRQMQQVSIGQGGTHFSMTTYPEQHNAVSVHLSHDVKMAAANHPVSVSIGNPLFTTHFLGAAQNFAGATAKQQYLGGTPIVAPHSISPSLGSVAGTTEPWFNSKSSGAPPQLTIFYAGTVNVYNDISPEKAQAIMFLAGNGSTPASKMAQPRAQAQVPVSIQAGGGDAVLINQRTNTPTGSGLSSAMSVSSHPVGQCGNGTTTNHELVGVKPTGASNSNPQNVVTSLGPAATIMTPSGMSSLTNMALTIPQARQASLARFLEKRKESFSDEKYLNPQERLCLIVIKMEDTVHTTAPLSGFVFAFNHLETFVLGDLFTVQEDLSVQMHFPKDNIGDELGTVPHQEIYRIFLSMIKRCRFSATVGAATGYLSTSDASSQSNGQFPLRNS</sequence>
<feature type="domain" description="Tify" evidence="3">
    <location>
        <begin position="186"/>
        <end position="221"/>
    </location>
</feature>
<organism evidence="4 5">
    <name type="scientific">Rhododendron griersonianum</name>
    <dbReference type="NCBI Taxonomy" id="479676"/>
    <lineage>
        <taxon>Eukaryota</taxon>
        <taxon>Viridiplantae</taxon>
        <taxon>Streptophyta</taxon>
        <taxon>Embryophyta</taxon>
        <taxon>Tracheophyta</taxon>
        <taxon>Spermatophyta</taxon>
        <taxon>Magnoliopsida</taxon>
        <taxon>eudicotyledons</taxon>
        <taxon>Gunneridae</taxon>
        <taxon>Pentapetalae</taxon>
        <taxon>asterids</taxon>
        <taxon>Ericales</taxon>
        <taxon>Ericaceae</taxon>
        <taxon>Ericoideae</taxon>
        <taxon>Rhodoreae</taxon>
        <taxon>Rhododendron</taxon>
    </lineage>
</organism>
<protein>
    <recommendedName>
        <fullName evidence="2">Protein TIFY</fullName>
    </recommendedName>
    <alternativeName>
        <fullName evidence="2">Jasmonate ZIM domain-containing protein</fullName>
    </alternativeName>
</protein>
<dbReference type="EMBL" id="JACTNZ010000009">
    <property type="protein sequence ID" value="KAG5532107.1"/>
    <property type="molecule type" value="Genomic_DNA"/>
</dbReference>
<gene>
    <name evidence="4" type="ORF">RHGRI_026653</name>
</gene>
<dbReference type="Proteomes" id="UP000823749">
    <property type="component" value="Chromosome 9"/>
</dbReference>
<dbReference type="InterPro" id="IPR010399">
    <property type="entry name" value="Tify_dom"/>
</dbReference>
<evidence type="ECO:0000313" key="4">
    <source>
        <dbReference type="EMBL" id="KAG5532107.1"/>
    </source>
</evidence>
<keyword evidence="2" id="KW-1184">Jasmonic acid signaling pathway</keyword>
<evidence type="ECO:0000256" key="1">
    <source>
        <dbReference type="ARBA" id="ARBA00008614"/>
    </source>
</evidence>
<comment type="function">
    <text evidence="2">Repressor of jasmonate responses.</text>
</comment>
<dbReference type="GO" id="GO:0031347">
    <property type="term" value="P:regulation of defense response"/>
    <property type="evidence" value="ECO:0007669"/>
    <property type="project" value="UniProtKB-UniRule"/>
</dbReference>
<dbReference type="Pfam" id="PF06200">
    <property type="entry name" value="tify"/>
    <property type="match status" value="1"/>
</dbReference>
<dbReference type="PANTHER" id="PTHR33077">
    <property type="entry name" value="PROTEIN TIFY 4A-RELATED-RELATED"/>
    <property type="match status" value="1"/>
</dbReference>